<dbReference type="AlphaFoldDB" id="A0A369QNQ3"/>
<dbReference type="Proteomes" id="UP000253919">
    <property type="component" value="Unassembled WGS sequence"/>
</dbReference>
<protein>
    <recommendedName>
        <fullName evidence="2">Putative cysteine ligase BshC</fullName>
        <ecNumber evidence="2">6.-.-.-</ecNumber>
    </recommendedName>
</protein>
<feature type="domain" description="Bacillithiol biosynthesis BshC N-terminal Rossmann-like" evidence="3">
    <location>
        <begin position="17"/>
        <end position="378"/>
    </location>
</feature>
<dbReference type="GO" id="GO:0016874">
    <property type="term" value="F:ligase activity"/>
    <property type="evidence" value="ECO:0007669"/>
    <property type="project" value="UniProtKB-UniRule"/>
</dbReference>
<accession>A0A369QNQ3</accession>
<dbReference type="InterPro" id="IPR055399">
    <property type="entry name" value="CC_BshC"/>
</dbReference>
<dbReference type="NCBIfam" id="TIGR03998">
    <property type="entry name" value="thiol_BshC"/>
    <property type="match status" value="1"/>
</dbReference>
<evidence type="ECO:0000313" key="6">
    <source>
        <dbReference type="Proteomes" id="UP000253919"/>
    </source>
</evidence>
<evidence type="ECO:0000259" key="3">
    <source>
        <dbReference type="Pfam" id="PF10079"/>
    </source>
</evidence>
<organism evidence="5 6">
    <name type="scientific">Adhaeribacter pallidiroseus</name>
    <dbReference type="NCBI Taxonomy" id="2072847"/>
    <lineage>
        <taxon>Bacteria</taxon>
        <taxon>Pseudomonadati</taxon>
        <taxon>Bacteroidota</taxon>
        <taxon>Cytophagia</taxon>
        <taxon>Cytophagales</taxon>
        <taxon>Hymenobacteraceae</taxon>
        <taxon>Adhaeribacter</taxon>
    </lineage>
</organism>
<dbReference type="InterPro" id="IPR055398">
    <property type="entry name" value="Rossmann-like_BshC"/>
</dbReference>
<name>A0A369QNQ3_9BACT</name>
<gene>
    <name evidence="2" type="primary">bshC</name>
    <name evidence="5" type="ORF">AHMF7616_04995</name>
</gene>
<dbReference type="PIRSF" id="PIRSF012535">
    <property type="entry name" value="UCP012535"/>
    <property type="match status" value="1"/>
</dbReference>
<dbReference type="EC" id="6.-.-.-" evidence="2"/>
<keyword evidence="1 2" id="KW-0436">Ligase</keyword>
<dbReference type="Pfam" id="PF24850">
    <property type="entry name" value="CC_BshC"/>
    <property type="match status" value="1"/>
</dbReference>
<dbReference type="EMBL" id="QASA01000001">
    <property type="protein sequence ID" value="RDC66364.1"/>
    <property type="molecule type" value="Genomic_DNA"/>
</dbReference>
<evidence type="ECO:0000256" key="1">
    <source>
        <dbReference type="ARBA" id="ARBA00022598"/>
    </source>
</evidence>
<dbReference type="InterPro" id="IPR011199">
    <property type="entry name" value="Bacillithiol_biosynth_BshC"/>
</dbReference>
<feature type="domain" description="Bacillithiol biosynthesis BshC C-terminal coiled-coil" evidence="4">
    <location>
        <begin position="381"/>
        <end position="534"/>
    </location>
</feature>
<dbReference type="Pfam" id="PF10079">
    <property type="entry name" value="Rossmann-like_BshC"/>
    <property type="match status" value="1"/>
</dbReference>
<evidence type="ECO:0000256" key="2">
    <source>
        <dbReference type="HAMAP-Rule" id="MF_01867"/>
    </source>
</evidence>
<evidence type="ECO:0000313" key="5">
    <source>
        <dbReference type="EMBL" id="RDC66364.1"/>
    </source>
</evidence>
<comment type="caution">
    <text evidence="5">The sequence shown here is derived from an EMBL/GenBank/DDBJ whole genome shotgun (WGS) entry which is preliminary data.</text>
</comment>
<dbReference type="HAMAP" id="MF_01867">
    <property type="entry name" value="BshC"/>
    <property type="match status" value="1"/>
</dbReference>
<proteinExistence type="inferred from homology"/>
<sequence>MLLCDTAPADHQKCLRMKISQLDYSATNAFSSLVIDYLQQNSKLAPFYHRFPTPENLKEQLTEKQFTPEQRNLLCQELERQYASLSEVPAKVRKNLDLLQQPNTFTITTGHQLSLFTGPLYFIYKIISAIKTAEHLQEQYPAYNFVPIYWMATEDHDFAEINHFTLFGKPYAWETDQKGAVGRFKTDTIFSLIESLPENYPLFEQAYTKFDTLAAATRFLANELFGEFGLISIDADAPALKQALKPVITKELTEQTAYKLVTATNEKLATAGYKTQVTPREINLFYLDDNVRERLVREEDHYRVLNTNLTFSQEEILNLVETQPEKFSPNVILRPLYEEILLPNLCYIGGGAEIAYWFQLKDLFDYYQVSFPALMLRNSGLYIAKNHAARMQKLGLQPTDLFQDLPTLKKQVTAAYQDEELHLNEEKKQVEAAFAQVEKLAAAIDPTLTKTVAAEAQKAFNALTVLEKKIVKANDTKYETVYNQLTSLKDKLFPNGTLQERIDNLLTYQTNNPNFIQHVYEAFEPFAAKFTILEEE</sequence>
<comment type="similarity">
    <text evidence="2">Belongs to the BshC family.</text>
</comment>
<evidence type="ECO:0000259" key="4">
    <source>
        <dbReference type="Pfam" id="PF24850"/>
    </source>
</evidence>
<reference evidence="5 6" key="1">
    <citation type="submission" date="2018-04" db="EMBL/GenBank/DDBJ databases">
        <title>Adhaeribacter sp. HMF7616 genome sequencing and assembly.</title>
        <authorList>
            <person name="Kang H."/>
            <person name="Kang J."/>
            <person name="Cha I."/>
            <person name="Kim H."/>
            <person name="Joh K."/>
        </authorList>
    </citation>
    <scope>NUCLEOTIDE SEQUENCE [LARGE SCALE GENOMIC DNA]</scope>
    <source>
        <strain evidence="5 6">HMF7616</strain>
    </source>
</reference>
<keyword evidence="6" id="KW-1185">Reference proteome</keyword>